<evidence type="ECO:0000259" key="13">
    <source>
        <dbReference type="Pfam" id="PF03447"/>
    </source>
</evidence>
<evidence type="ECO:0000256" key="4">
    <source>
        <dbReference type="ARBA" id="ARBA00013213"/>
    </source>
</evidence>
<dbReference type="InterPro" id="IPR036291">
    <property type="entry name" value="NAD(P)-bd_dom_sf"/>
</dbReference>
<comment type="caution">
    <text evidence="14">The sequence shown here is derived from an EMBL/GenBank/DDBJ whole genome shotgun (WGS) entry which is preliminary data.</text>
</comment>
<name>A0ABP3UR58_9CLOT</name>
<dbReference type="InterPro" id="IPR001342">
    <property type="entry name" value="HDH_cat"/>
</dbReference>
<dbReference type="PANTHER" id="PTHR43331:SF1">
    <property type="entry name" value="HOMOSERINE DEHYDROGENASE"/>
    <property type="match status" value="1"/>
</dbReference>
<evidence type="ECO:0000256" key="11">
    <source>
        <dbReference type="RuleBase" id="RU004171"/>
    </source>
</evidence>
<dbReference type="InterPro" id="IPR005106">
    <property type="entry name" value="Asp/hSer_DH_NAD-bd"/>
</dbReference>
<comment type="similarity">
    <text evidence="3 11">Belongs to the homoserine dehydrogenase family.</text>
</comment>
<evidence type="ECO:0000256" key="7">
    <source>
        <dbReference type="ARBA" id="ARBA00022697"/>
    </source>
</evidence>
<proteinExistence type="inferred from homology"/>
<organism evidence="14 15">
    <name type="scientific">Clostridium oceanicum</name>
    <dbReference type="NCBI Taxonomy" id="1543"/>
    <lineage>
        <taxon>Bacteria</taxon>
        <taxon>Bacillati</taxon>
        <taxon>Bacillota</taxon>
        <taxon>Clostridia</taxon>
        <taxon>Eubacteriales</taxon>
        <taxon>Clostridiaceae</taxon>
        <taxon>Clostridium</taxon>
    </lineage>
</organism>
<comment type="catalytic activity">
    <reaction evidence="10">
        <text>L-homoserine + NADP(+) = L-aspartate 4-semialdehyde + NADPH + H(+)</text>
        <dbReference type="Rhea" id="RHEA:15761"/>
        <dbReference type="ChEBI" id="CHEBI:15378"/>
        <dbReference type="ChEBI" id="CHEBI:57476"/>
        <dbReference type="ChEBI" id="CHEBI:57783"/>
        <dbReference type="ChEBI" id="CHEBI:58349"/>
        <dbReference type="ChEBI" id="CHEBI:537519"/>
        <dbReference type="EC" id="1.1.1.3"/>
    </reaction>
</comment>
<gene>
    <name evidence="14" type="ORF">GCM10008906_21450</name>
</gene>
<keyword evidence="15" id="KW-1185">Reference proteome</keyword>
<comment type="pathway">
    <text evidence="1 10">Amino-acid biosynthesis; L-threonine biosynthesis; L-threonine from L-aspartate: step 3/5.</text>
</comment>
<dbReference type="Proteomes" id="UP001501510">
    <property type="component" value="Unassembled WGS sequence"/>
</dbReference>
<evidence type="ECO:0000256" key="1">
    <source>
        <dbReference type="ARBA" id="ARBA00005056"/>
    </source>
</evidence>
<keyword evidence="10" id="KW-0521">NADP</keyword>
<dbReference type="Pfam" id="PF00742">
    <property type="entry name" value="Homoserine_dh"/>
    <property type="match status" value="1"/>
</dbReference>
<dbReference type="SUPFAM" id="SSF55347">
    <property type="entry name" value="Glyceraldehyde-3-phosphate dehydrogenase-like, C-terminal domain"/>
    <property type="match status" value="1"/>
</dbReference>
<comment type="pathway">
    <text evidence="2 10">Amino-acid biosynthesis; L-methionine biosynthesis via de novo pathway; L-homoserine from L-aspartate: step 3/3.</text>
</comment>
<sequence length="410" mass="45831">MISIAILGNGVVGSGVAELIEKNINSIKNKLNKGIKISKILVKNKDKHRNSNNYRIITDKPEDILKEDVDIVVECMGGLNPAYEYIKMSLKQKKHVVTANKDLIAKHGLELLSLAKENNVKLYFEASVGGGIPILRPLKNCLIGNNVTSIKAILNGTTNFILTKMSKENLSFDKALKLAQELGFAEADPTSDIKGYDSARKLNILSNIAYNRNLDWETFKVEGIDKLDEFDILKSNRLGGTVKFIGISNIINDKIHASVRPVIVSKDSILGKVENEFNSIVIEGDSVGELAFYGKGAGKLPTASAVYADIMNVLINKKEDQLLFNKEPANLQKSFTDKKDWIVRIKVDNKDRHKIISKLSEKFNKVYIDTDDLLPKDEVFATIYSVYEKDLEENLRIFTDINNVKTLMIL</sequence>
<feature type="domain" description="Aspartate/homoserine dehydrogenase NAD-binding" evidence="13">
    <location>
        <begin position="8"/>
        <end position="125"/>
    </location>
</feature>
<evidence type="ECO:0000259" key="12">
    <source>
        <dbReference type="Pfam" id="PF00742"/>
    </source>
</evidence>
<evidence type="ECO:0000256" key="2">
    <source>
        <dbReference type="ARBA" id="ARBA00005062"/>
    </source>
</evidence>
<evidence type="ECO:0000256" key="3">
    <source>
        <dbReference type="ARBA" id="ARBA00006753"/>
    </source>
</evidence>
<evidence type="ECO:0000256" key="5">
    <source>
        <dbReference type="ARBA" id="ARBA00013376"/>
    </source>
</evidence>
<dbReference type="Gene3D" id="3.30.70.260">
    <property type="match status" value="1"/>
</dbReference>
<protein>
    <recommendedName>
        <fullName evidence="5 10">Homoserine dehydrogenase</fullName>
        <ecNumber evidence="4 10">1.1.1.3</ecNumber>
    </recommendedName>
</protein>
<evidence type="ECO:0000256" key="9">
    <source>
        <dbReference type="ARBA" id="ARBA00023167"/>
    </source>
</evidence>
<evidence type="ECO:0000256" key="8">
    <source>
        <dbReference type="ARBA" id="ARBA00023002"/>
    </source>
</evidence>
<reference evidence="15" key="1">
    <citation type="journal article" date="2019" name="Int. J. Syst. Evol. Microbiol.">
        <title>The Global Catalogue of Microorganisms (GCM) 10K type strain sequencing project: providing services to taxonomists for standard genome sequencing and annotation.</title>
        <authorList>
            <consortium name="The Broad Institute Genomics Platform"/>
            <consortium name="The Broad Institute Genome Sequencing Center for Infectious Disease"/>
            <person name="Wu L."/>
            <person name="Ma J."/>
        </authorList>
    </citation>
    <scope>NUCLEOTIDE SEQUENCE [LARGE SCALE GENOMIC DNA]</scope>
    <source>
        <strain evidence="15">JCM 1407</strain>
    </source>
</reference>
<dbReference type="PROSITE" id="PS01042">
    <property type="entry name" value="HOMOSER_DHGENASE"/>
    <property type="match status" value="1"/>
</dbReference>
<evidence type="ECO:0000313" key="14">
    <source>
        <dbReference type="EMBL" id="GAA0740932.1"/>
    </source>
</evidence>
<dbReference type="RefSeq" id="WP_343761563.1">
    <property type="nucleotide sequence ID" value="NZ_BAAACG010000010.1"/>
</dbReference>
<accession>A0ABP3UR58</accession>
<evidence type="ECO:0000256" key="6">
    <source>
        <dbReference type="ARBA" id="ARBA00022605"/>
    </source>
</evidence>
<dbReference type="NCBIfam" id="NF004976">
    <property type="entry name" value="PRK06349.1"/>
    <property type="match status" value="1"/>
</dbReference>
<dbReference type="Gene3D" id="3.30.360.10">
    <property type="entry name" value="Dihydrodipicolinate Reductase, domain 2"/>
    <property type="match status" value="1"/>
</dbReference>
<dbReference type="SUPFAM" id="SSF51735">
    <property type="entry name" value="NAD(P)-binding Rossmann-fold domains"/>
    <property type="match status" value="1"/>
</dbReference>
<evidence type="ECO:0000256" key="10">
    <source>
        <dbReference type="RuleBase" id="RU000579"/>
    </source>
</evidence>
<dbReference type="PIRSF" id="PIRSF000098">
    <property type="entry name" value="Homoser_dehydrog"/>
    <property type="match status" value="1"/>
</dbReference>
<evidence type="ECO:0000313" key="15">
    <source>
        <dbReference type="Proteomes" id="UP001501510"/>
    </source>
</evidence>
<dbReference type="InterPro" id="IPR016204">
    <property type="entry name" value="HDH"/>
</dbReference>
<keyword evidence="8 10" id="KW-0560">Oxidoreductase</keyword>
<dbReference type="EMBL" id="BAAACG010000010">
    <property type="protein sequence ID" value="GAA0740932.1"/>
    <property type="molecule type" value="Genomic_DNA"/>
</dbReference>
<keyword evidence="6 10" id="KW-0028">Amino-acid biosynthesis</keyword>
<dbReference type="EC" id="1.1.1.3" evidence="4 10"/>
<keyword evidence="9 10" id="KW-0486">Methionine biosynthesis</keyword>
<dbReference type="PANTHER" id="PTHR43331">
    <property type="entry name" value="HOMOSERINE DEHYDROGENASE"/>
    <property type="match status" value="1"/>
</dbReference>
<feature type="domain" description="Homoserine dehydrogenase catalytic" evidence="12">
    <location>
        <begin position="133"/>
        <end position="311"/>
    </location>
</feature>
<dbReference type="Pfam" id="PF03447">
    <property type="entry name" value="NAD_binding_3"/>
    <property type="match status" value="1"/>
</dbReference>
<keyword evidence="7 10" id="KW-0791">Threonine biosynthesis</keyword>
<dbReference type="InterPro" id="IPR019811">
    <property type="entry name" value="HDH_CS"/>
</dbReference>
<dbReference type="Gene3D" id="3.40.50.720">
    <property type="entry name" value="NAD(P)-binding Rossmann-like Domain"/>
    <property type="match status" value="1"/>
</dbReference>